<dbReference type="InterPro" id="IPR046802">
    <property type="entry name" value="OpcA_G6PD_C"/>
</dbReference>
<sequence length="311" mass="33050">MRIHLTDTNSSKVNAAIIEARRAAGASAVGMVLTLVIVTDEGGAYDAHRAASEASMEHPCRIVTVVRRPGRSPRARAEARLDAEVIVGAETGSGESVVLRLHGELAGKAESVVLPLLLPDAPVVVWWPDEAPDDPAGDPLGKLAQRRITDSYNAADPLAFLAVHAESYAPGDTDLAWTRLTLWRSLLSAALDQSRATVTGATVECERDNASAELLASWLGQRLGVPVSRVTTEGPLITRVSLATENGDISIDRPEGPVANFAMPGQTDRVVALKIRPTSELIAEELRRLDPDTAYAEALRGTRLIPARAAG</sequence>
<dbReference type="Proteomes" id="UP001596174">
    <property type="component" value="Unassembled WGS sequence"/>
</dbReference>
<evidence type="ECO:0000259" key="2">
    <source>
        <dbReference type="Pfam" id="PF20171"/>
    </source>
</evidence>
<feature type="domain" description="Glucose-6-phosphate dehydrogenase assembly protein OpcA N-terminal" evidence="1">
    <location>
        <begin position="51"/>
        <end position="162"/>
    </location>
</feature>
<keyword evidence="4" id="KW-1185">Reference proteome</keyword>
<evidence type="ECO:0000313" key="3">
    <source>
        <dbReference type="EMBL" id="MFC5910715.1"/>
    </source>
</evidence>
<dbReference type="RefSeq" id="WP_380588384.1">
    <property type="nucleotide sequence ID" value="NZ_JBHSQJ010000131.1"/>
</dbReference>
<proteinExistence type="predicted"/>
<name>A0ABW1G7K0_9ACTN</name>
<dbReference type="NCBIfam" id="TIGR00534">
    <property type="entry name" value="OpcA"/>
    <property type="match status" value="1"/>
</dbReference>
<protein>
    <submittedName>
        <fullName evidence="3">Glucose-6-phosphate dehydrogenase assembly protein OpcA</fullName>
    </submittedName>
</protein>
<dbReference type="InterPro" id="IPR046801">
    <property type="entry name" value="OpcA_G6PD_N"/>
</dbReference>
<accession>A0ABW1G7K0</accession>
<reference evidence="4" key="1">
    <citation type="journal article" date="2019" name="Int. J. Syst. Evol. Microbiol.">
        <title>The Global Catalogue of Microorganisms (GCM) 10K type strain sequencing project: providing services to taxonomists for standard genome sequencing and annotation.</title>
        <authorList>
            <consortium name="The Broad Institute Genomics Platform"/>
            <consortium name="The Broad Institute Genome Sequencing Center for Infectious Disease"/>
            <person name="Wu L."/>
            <person name="Ma J."/>
        </authorList>
    </citation>
    <scope>NUCLEOTIDE SEQUENCE [LARGE SCALE GENOMIC DNA]</scope>
    <source>
        <strain evidence="4">JCM 4816</strain>
    </source>
</reference>
<organism evidence="3 4">
    <name type="scientific">Streptacidiphilus monticola</name>
    <dbReference type="NCBI Taxonomy" id="2161674"/>
    <lineage>
        <taxon>Bacteria</taxon>
        <taxon>Bacillati</taxon>
        <taxon>Actinomycetota</taxon>
        <taxon>Actinomycetes</taxon>
        <taxon>Kitasatosporales</taxon>
        <taxon>Streptomycetaceae</taxon>
        <taxon>Streptacidiphilus</taxon>
    </lineage>
</organism>
<dbReference type="EMBL" id="JBHSQJ010000131">
    <property type="protein sequence ID" value="MFC5910715.1"/>
    <property type="molecule type" value="Genomic_DNA"/>
</dbReference>
<feature type="domain" description="Glucose-6-phosphate dehydrogenase assembly protein OpcA C-terminal" evidence="2">
    <location>
        <begin position="170"/>
        <end position="299"/>
    </location>
</feature>
<evidence type="ECO:0000313" key="4">
    <source>
        <dbReference type="Proteomes" id="UP001596174"/>
    </source>
</evidence>
<dbReference type="Pfam" id="PF10128">
    <property type="entry name" value="OpcA_G6PD_assem"/>
    <property type="match status" value="1"/>
</dbReference>
<dbReference type="Pfam" id="PF20171">
    <property type="entry name" value="OpcA_G6PD_C"/>
    <property type="match status" value="1"/>
</dbReference>
<dbReference type="PANTHER" id="PTHR38658:SF1">
    <property type="entry name" value="OXPP CYCLE PROTEIN OPCA-RELATED"/>
    <property type="match status" value="1"/>
</dbReference>
<evidence type="ECO:0000259" key="1">
    <source>
        <dbReference type="Pfam" id="PF10128"/>
    </source>
</evidence>
<comment type="caution">
    <text evidence="3">The sequence shown here is derived from an EMBL/GenBank/DDBJ whole genome shotgun (WGS) entry which is preliminary data.</text>
</comment>
<dbReference type="InterPro" id="IPR004555">
    <property type="entry name" value="G6PDH_assembly_OpcA"/>
</dbReference>
<gene>
    <name evidence="3" type="primary">opcA</name>
    <name evidence="3" type="ORF">ACFP3V_26350</name>
</gene>
<dbReference type="PANTHER" id="PTHR38658">
    <property type="entry name" value="OXPP CYCLE PROTEIN OPCA-RELATED"/>
    <property type="match status" value="1"/>
</dbReference>